<name>A0ABS5FKN7_9BRAD</name>
<proteinExistence type="predicted"/>
<dbReference type="Gene3D" id="3.40.50.300">
    <property type="entry name" value="P-loop containing nucleotide triphosphate hydrolases"/>
    <property type="match status" value="1"/>
</dbReference>
<dbReference type="InterPro" id="IPR027417">
    <property type="entry name" value="P-loop_NTPase"/>
</dbReference>
<accession>A0ABS5FKN7</accession>
<evidence type="ECO:0000313" key="2">
    <source>
        <dbReference type="Proteomes" id="UP001315278"/>
    </source>
</evidence>
<reference evidence="2" key="1">
    <citation type="journal article" date="2021" name="ISME J.">
        <title>Evolutionary origin and ecological implication of a unique nif island in free-living Bradyrhizobium lineages.</title>
        <authorList>
            <person name="Tao J."/>
        </authorList>
    </citation>
    <scope>NUCLEOTIDE SEQUENCE [LARGE SCALE GENOMIC DNA]</scope>
    <source>
        <strain evidence="2">SZCCT0434</strain>
    </source>
</reference>
<dbReference type="Gene3D" id="3.30.420.240">
    <property type="match status" value="1"/>
</dbReference>
<dbReference type="RefSeq" id="WP_212493278.1">
    <property type="nucleotide sequence ID" value="NZ_JAFCJH010000017.1"/>
</dbReference>
<evidence type="ECO:0008006" key="3">
    <source>
        <dbReference type="Google" id="ProtNLM"/>
    </source>
</evidence>
<keyword evidence="2" id="KW-1185">Reference proteome</keyword>
<sequence length="497" mass="53845">MNIIEAIDDPALFAPWFPGNTWNPWRTVLKGAFGLPMSSDEAAFFRSVADRDPPTEQASELWIIAGRRAGKDSIASVIAAHAAALFQDNGRLRPGERPLVACLASDRDQARIVLNYCRAFFTDVPLLQGMVERETAYGFELNNMVDISVSTSNFRAVRGRPILCAVLDECAFWRDENSATPDVETYNAIKPGLATMPGSMIVGISSPYKKSGLLHRKFKDNFGKPGKVLVVRAPTELLNPTIDPQIIADALAEDPAAAKAEWMAEFRDDVGGWADAALIEKAVEYGVTVRPPRAGIVYRSFCDPSGGAKDSFTAAVAHCENGESILDCLVEIKAPFNPTDATRQIADVLKSYGQTTTFGDKYAAQWTVDAFARCGITYRHSDRDRSSIYLDVLPLFTSGRCRLLDNRRLVTQFAALERRTSSVGKDRVDHGPGGKDDCCNSAAAALVLAQPRTAQQLPDLGMPVQVGTGGLSVPSIGSPGGGNYDEFNTPGATNCIW</sequence>
<organism evidence="1 2">
    <name type="scientific">Bradyrhizobium jicamae</name>
    <dbReference type="NCBI Taxonomy" id="280332"/>
    <lineage>
        <taxon>Bacteria</taxon>
        <taxon>Pseudomonadati</taxon>
        <taxon>Pseudomonadota</taxon>
        <taxon>Alphaproteobacteria</taxon>
        <taxon>Hyphomicrobiales</taxon>
        <taxon>Nitrobacteraceae</taxon>
        <taxon>Bradyrhizobium</taxon>
    </lineage>
</organism>
<protein>
    <recommendedName>
        <fullName evidence="3">Terminase</fullName>
    </recommendedName>
</protein>
<gene>
    <name evidence="1" type="ORF">JQ615_18375</name>
</gene>
<dbReference type="EMBL" id="JAFCJH010000017">
    <property type="protein sequence ID" value="MBR0797357.1"/>
    <property type="molecule type" value="Genomic_DNA"/>
</dbReference>
<comment type="caution">
    <text evidence="1">The sequence shown here is derived from an EMBL/GenBank/DDBJ whole genome shotgun (WGS) entry which is preliminary data.</text>
</comment>
<dbReference type="Proteomes" id="UP001315278">
    <property type="component" value="Unassembled WGS sequence"/>
</dbReference>
<evidence type="ECO:0000313" key="1">
    <source>
        <dbReference type="EMBL" id="MBR0797357.1"/>
    </source>
</evidence>